<keyword evidence="1" id="KW-0813">Transport</keyword>
<dbReference type="GO" id="GO:0006825">
    <property type="term" value="P:copper ion transport"/>
    <property type="evidence" value="ECO:0007669"/>
    <property type="project" value="UniProtKB-KW"/>
</dbReference>
<name>A0A1Y1YHJ1_9FUNG</name>
<dbReference type="GO" id="GO:0046872">
    <property type="term" value="F:metal ion binding"/>
    <property type="evidence" value="ECO:0007669"/>
    <property type="project" value="UniProtKB-KW"/>
</dbReference>
<keyword evidence="6" id="KW-0143">Chaperone</keyword>
<proteinExistence type="inferred from homology"/>
<sequence>MAGSHTYKFQVGMTCSGCTGAVNRVLTKLNGVTKVEISLEQQLVVVEGTASQEEIMNTIKKTGKTVTPL</sequence>
<evidence type="ECO:0000256" key="2">
    <source>
        <dbReference type="ARBA" id="ARBA00022723"/>
    </source>
</evidence>
<dbReference type="FunCoup" id="A0A1Y1YHJ1">
    <property type="interactions" value="716"/>
</dbReference>
<dbReference type="FunFam" id="3.30.70.100:FF:000008">
    <property type="entry name" value="Copper transport protein ATOX1"/>
    <property type="match status" value="1"/>
</dbReference>
<dbReference type="PANTHER" id="PTHR46365">
    <property type="entry name" value="COPPER TRANSPORT PROTEIN ATOX1"/>
    <property type="match status" value="1"/>
</dbReference>
<comment type="caution">
    <text evidence="9">The sequence shown here is derived from an EMBL/GenBank/DDBJ whole genome shotgun (WGS) entry which is preliminary data.</text>
</comment>
<dbReference type="Proteomes" id="UP000193498">
    <property type="component" value="Unassembled WGS sequence"/>
</dbReference>
<keyword evidence="5" id="KW-0406">Ion transport</keyword>
<dbReference type="PROSITE" id="PS50846">
    <property type="entry name" value="HMA_2"/>
    <property type="match status" value="1"/>
</dbReference>
<gene>
    <name evidence="9" type="ORF">K493DRAFT_350042</name>
</gene>
<reference evidence="9 10" key="1">
    <citation type="submission" date="2016-07" db="EMBL/GenBank/DDBJ databases">
        <title>Pervasive Adenine N6-methylation of Active Genes in Fungi.</title>
        <authorList>
            <consortium name="DOE Joint Genome Institute"/>
            <person name="Mondo S.J."/>
            <person name="Dannebaum R.O."/>
            <person name="Kuo R.C."/>
            <person name="Labutti K."/>
            <person name="Haridas S."/>
            <person name="Kuo A."/>
            <person name="Salamov A."/>
            <person name="Ahrendt S.R."/>
            <person name="Lipzen A."/>
            <person name="Sullivan W."/>
            <person name="Andreopoulos W.B."/>
            <person name="Clum A."/>
            <person name="Lindquist E."/>
            <person name="Daum C."/>
            <person name="Ramamoorthy G.K."/>
            <person name="Gryganskyi A."/>
            <person name="Culley D."/>
            <person name="Magnuson J.K."/>
            <person name="James T.Y."/>
            <person name="O'Malley M.A."/>
            <person name="Stajich J.E."/>
            <person name="Spatafora J.W."/>
            <person name="Visel A."/>
            <person name="Grigoriev I.V."/>
        </authorList>
    </citation>
    <scope>NUCLEOTIDE SEQUENCE [LARGE SCALE GENOMIC DNA]</scope>
    <source>
        <strain evidence="9 10">CBS 931.73</strain>
    </source>
</reference>
<evidence type="ECO:0000256" key="7">
    <source>
        <dbReference type="ARBA" id="ARBA00038171"/>
    </source>
</evidence>
<evidence type="ECO:0000313" key="9">
    <source>
        <dbReference type="EMBL" id="ORX97472.1"/>
    </source>
</evidence>
<keyword evidence="10" id="KW-1185">Reference proteome</keyword>
<dbReference type="STRING" id="1314790.A0A1Y1YHJ1"/>
<evidence type="ECO:0000256" key="3">
    <source>
        <dbReference type="ARBA" id="ARBA00022796"/>
    </source>
</evidence>
<accession>A0A1Y1YHJ1</accession>
<evidence type="ECO:0000259" key="8">
    <source>
        <dbReference type="PROSITE" id="PS50846"/>
    </source>
</evidence>
<dbReference type="OrthoDB" id="689350at2759"/>
<evidence type="ECO:0000313" key="10">
    <source>
        <dbReference type="Proteomes" id="UP000193498"/>
    </source>
</evidence>
<dbReference type="PANTHER" id="PTHR46365:SF1">
    <property type="entry name" value="COPPER TRANSPORT PROTEIN ATOX1"/>
    <property type="match status" value="1"/>
</dbReference>
<dbReference type="InterPro" id="IPR036163">
    <property type="entry name" value="HMA_dom_sf"/>
</dbReference>
<dbReference type="InterPro" id="IPR051881">
    <property type="entry name" value="Copper_transport_ATOX1-like"/>
</dbReference>
<keyword evidence="3" id="KW-0187">Copper transport</keyword>
<evidence type="ECO:0000256" key="1">
    <source>
        <dbReference type="ARBA" id="ARBA00022448"/>
    </source>
</evidence>
<keyword evidence="2" id="KW-0479">Metal-binding</keyword>
<dbReference type="CDD" id="cd00371">
    <property type="entry name" value="HMA"/>
    <property type="match status" value="1"/>
</dbReference>
<protein>
    <submittedName>
        <fullName evidence="9">Heavy metal transport/detoxification protein</fullName>
    </submittedName>
</protein>
<dbReference type="Gene3D" id="3.30.70.100">
    <property type="match status" value="1"/>
</dbReference>
<dbReference type="Pfam" id="PF00403">
    <property type="entry name" value="HMA"/>
    <property type="match status" value="1"/>
</dbReference>
<evidence type="ECO:0000256" key="4">
    <source>
        <dbReference type="ARBA" id="ARBA00023008"/>
    </source>
</evidence>
<dbReference type="SUPFAM" id="SSF55008">
    <property type="entry name" value="HMA, heavy metal-associated domain"/>
    <property type="match status" value="1"/>
</dbReference>
<feature type="domain" description="HMA" evidence="8">
    <location>
        <begin position="4"/>
        <end position="67"/>
    </location>
</feature>
<evidence type="ECO:0000256" key="5">
    <source>
        <dbReference type="ARBA" id="ARBA00023065"/>
    </source>
</evidence>
<dbReference type="GO" id="GO:0016531">
    <property type="term" value="F:copper chaperone activity"/>
    <property type="evidence" value="ECO:0007669"/>
    <property type="project" value="TreeGrafter"/>
</dbReference>
<dbReference type="InParanoid" id="A0A1Y1YHJ1"/>
<dbReference type="AlphaFoldDB" id="A0A1Y1YHJ1"/>
<evidence type="ECO:0000256" key="6">
    <source>
        <dbReference type="ARBA" id="ARBA00023186"/>
    </source>
</evidence>
<comment type="similarity">
    <text evidence="7">Belongs to the ATX1 family.</text>
</comment>
<dbReference type="InterPro" id="IPR006121">
    <property type="entry name" value="HMA_dom"/>
</dbReference>
<dbReference type="GO" id="GO:0005829">
    <property type="term" value="C:cytosol"/>
    <property type="evidence" value="ECO:0007669"/>
    <property type="project" value="TreeGrafter"/>
</dbReference>
<keyword evidence="4" id="KW-0186">Copper</keyword>
<organism evidence="9 10">
    <name type="scientific">Basidiobolus meristosporus CBS 931.73</name>
    <dbReference type="NCBI Taxonomy" id="1314790"/>
    <lineage>
        <taxon>Eukaryota</taxon>
        <taxon>Fungi</taxon>
        <taxon>Fungi incertae sedis</taxon>
        <taxon>Zoopagomycota</taxon>
        <taxon>Entomophthoromycotina</taxon>
        <taxon>Basidiobolomycetes</taxon>
        <taxon>Basidiobolales</taxon>
        <taxon>Basidiobolaceae</taxon>
        <taxon>Basidiobolus</taxon>
    </lineage>
</organism>
<dbReference type="EMBL" id="MCFE01000132">
    <property type="protein sequence ID" value="ORX97472.1"/>
    <property type="molecule type" value="Genomic_DNA"/>
</dbReference>